<evidence type="ECO:0000259" key="1">
    <source>
        <dbReference type="Pfam" id="PF14764"/>
    </source>
</evidence>
<sequence>MGDWDFYLRTLSNSARDSNAANNPASDPALLQAVKKLYELCKAENSEDLVARAYPQINRLFQRSVASLSESRTTSNGLLLLAILQFCLDFGDLVLHDADPSLRTFFRSCLSREFADPVVAEATIDFLNVNKKKLLTSFPTLLPQFFPLMLKLIAWNGERLENSFLKWTCQFW</sequence>
<evidence type="ECO:0000313" key="2">
    <source>
        <dbReference type="EMBL" id="KAK9931442.1"/>
    </source>
</evidence>
<dbReference type="EMBL" id="JBEDUW010000004">
    <property type="protein sequence ID" value="KAK9931442.1"/>
    <property type="molecule type" value="Genomic_DNA"/>
</dbReference>
<accession>A0AAW1X6S6</accession>
<dbReference type="Proteomes" id="UP001457282">
    <property type="component" value="Unassembled WGS sequence"/>
</dbReference>
<dbReference type="PANTHER" id="PTHR47885">
    <property type="entry name" value="AP-5 COMPLEX SUBUNIT ZETA-1"/>
    <property type="match status" value="1"/>
</dbReference>
<reference evidence="2 3" key="1">
    <citation type="journal article" date="2023" name="G3 (Bethesda)">
        <title>A chromosome-length genome assembly and annotation of blackberry (Rubus argutus, cv. 'Hillquist').</title>
        <authorList>
            <person name="Bruna T."/>
            <person name="Aryal R."/>
            <person name="Dudchenko O."/>
            <person name="Sargent D.J."/>
            <person name="Mead D."/>
            <person name="Buti M."/>
            <person name="Cavallini A."/>
            <person name="Hytonen T."/>
            <person name="Andres J."/>
            <person name="Pham M."/>
            <person name="Weisz D."/>
            <person name="Mascagni F."/>
            <person name="Usai G."/>
            <person name="Natali L."/>
            <person name="Bassil N."/>
            <person name="Fernandez G.E."/>
            <person name="Lomsadze A."/>
            <person name="Armour M."/>
            <person name="Olukolu B."/>
            <person name="Poorten T."/>
            <person name="Britton C."/>
            <person name="Davik J."/>
            <person name="Ashrafi H."/>
            <person name="Aiden E.L."/>
            <person name="Borodovsky M."/>
            <person name="Worthington M."/>
        </authorList>
    </citation>
    <scope>NUCLEOTIDE SEQUENCE [LARGE SCALE GENOMIC DNA]</scope>
    <source>
        <strain evidence="2">PI 553951</strain>
    </source>
</reference>
<dbReference type="AlphaFoldDB" id="A0AAW1X6S6"/>
<dbReference type="InterPro" id="IPR055450">
    <property type="entry name" value="AP5Z1_ARM"/>
</dbReference>
<feature type="domain" description="AP-5 complex subunit zeta-1 ARM repeats" evidence="1">
    <location>
        <begin position="26"/>
        <end position="151"/>
    </location>
</feature>
<gene>
    <name evidence="2" type="ORF">M0R45_018717</name>
</gene>
<dbReference type="Pfam" id="PF14764">
    <property type="entry name" value="SPG48"/>
    <property type="match status" value="1"/>
</dbReference>
<comment type="caution">
    <text evidence="2">The sequence shown here is derived from an EMBL/GenBank/DDBJ whole genome shotgun (WGS) entry which is preliminary data.</text>
</comment>
<proteinExistence type="predicted"/>
<name>A0AAW1X6S6_RUBAR</name>
<protein>
    <recommendedName>
        <fullName evidence="1">AP-5 complex subunit zeta-1 ARM repeats domain-containing protein</fullName>
    </recommendedName>
</protein>
<dbReference type="PANTHER" id="PTHR47885:SF1">
    <property type="entry name" value="AP-5 COMPLEX SUBUNIT ZETA-1"/>
    <property type="match status" value="1"/>
</dbReference>
<keyword evidence="3" id="KW-1185">Reference proteome</keyword>
<evidence type="ECO:0000313" key="3">
    <source>
        <dbReference type="Proteomes" id="UP001457282"/>
    </source>
</evidence>
<organism evidence="2 3">
    <name type="scientific">Rubus argutus</name>
    <name type="common">Southern blackberry</name>
    <dbReference type="NCBI Taxonomy" id="59490"/>
    <lineage>
        <taxon>Eukaryota</taxon>
        <taxon>Viridiplantae</taxon>
        <taxon>Streptophyta</taxon>
        <taxon>Embryophyta</taxon>
        <taxon>Tracheophyta</taxon>
        <taxon>Spermatophyta</taxon>
        <taxon>Magnoliopsida</taxon>
        <taxon>eudicotyledons</taxon>
        <taxon>Gunneridae</taxon>
        <taxon>Pentapetalae</taxon>
        <taxon>rosids</taxon>
        <taxon>fabids</taxon>
        <taxon>Rosales</taxon>
        <taxon>Rosaceae</taxon>
        <taxon>Rosoideae</taxon>
        <taxon>Rosoideae incertae sedis</taxon>
        <taxon>Rubus</taxon>
    </lineage>
</organism>